<dbReference type="AntiFam" id="ANF00110">
    <property type="entry name" value="Shadow ORF (opposite hemE)"/>
</dbReference>
<keyword evidence="2" id="KW-1185">Reference proteome</keyword>
<evidence type="ECO:0000313" key="1">
    <source>
        <dbReference type="EMBL" id="KAH3685810.1"/>
    </source>
</evidence>
<dbReference type="Proteomes" id="UP000774326">
    <property type="component" value="Unassembled WGS sequence"/>
</dbReference>
<dbReference type="EMBL" id="JAEUBG010001786">
    <property type="protein sequence ID" value="KAH3685810.1"/>
    <property type="molecule type" value="Genomic_DNA"/>
</dbReference>
<gene>
    <name evidence="1" type="ORF">WICPIJ_003223</name>
</gene>
<sequence>MSNVFRVHERRSTVTKVDNITLLTTTETSNHLFNLLGDDIVGTVHDTWVDVTLQVNTAIDDIDSLSWVVLINHLDFHTHSLRNNQDVREDDSSVNQAIEMVDWLNGDLRGNLGVTAGLKEVLTGFDLVVLWQVSTSLSHDPHWRSFNLFTCVLCLLVPKAKLEISSDEILDAFSLYVPLAALRIKSFFNGANSDIFGEGEGYKTESELF</sequence>
<dbReference type="AlphaFoldDB" id="A0A9P8QA86"/>
<protein>
    <submittedName>
        <fullName evidence="1">Uncharacterized protein</fullName>
    </submittedName>
</protein>
<evidence type="ECO:0000313" key="2">
    <source>
        <dbReference type="Proteomes" id="UP000774326"/>
    </source>
</evidence>
<organism evidence="1 2">
    <name type="scientific">Wickerhamomyces pijperi</name>
    <name type="common">Yeast</name>
    <name type="synonym">Pichia pijperi</name>
    <dbReference type="NCBI Taxonomy" id="599730"/>
    <lineage>
        <taxon>Eukaryota</taxon>
        <taxon>Fungi</taxon>
        <taxon>Dikarya</taxon>
        <taxon>Ascomycota</taxon>
        <taxon>Saccharomycotina</taxon>
        <taxon>Saccharomycetes</taxon>
        <taxon>Phaffomycetales</taxon>
        <taxon>Wickerhamomycetaceae</taxon>
        <taxon>Wickerhamomyces</taxon>
    </lineage>
</organism>
<accession>A0A9P8QA86</accession>
<reference evidence="1" key="2">
    <citation type="submission" date="2021-01" db="EMBL/GenBank/DDBJ databases">
        <authorList>
            <person name="Schikora-Tamarit M.A."/>
        </authorList>
    </citation>
    <scope>NUCLEOTIDE SEQUENCE</scope>
    <source>
        <strain evidence="1">CBS2887</strain>
    </source>
</reference>
<proteinExistence type="predicted"/>
<reference evidence="1" key="1">
    <citation type="journal article" date="2021" name="Open Biol.">
        <title>Shared evolutionary footprints suggest mitochondrial oxidative damage underlies multiple complex I losses in fungi.</title>
        <authorList>
            <person name="Schikora-Tamarit M.A."/>
            <person name="Marcet-Houben M."/>
            <person name="Nosek J."/>
            <person name="Gabaldon T."/>
        </authorList>
    </citation>
    <scope>NUCLEOTIDE SEQUENCE</scope>
    <source>
        <strain evidence="1">CBS2887</strain>
    </source>
</reference>
<name>A0A9P8QA86_WICPI</name>
<comment type="caution">
    <text evidence="1">The sequence shown here is derived from an EMBL/GenBank/DDBJ whole genome shotgun (WGS) entry which is preliminary data.</text>
</comment>